<gene>
    <name evidence="2" type="ORF">K3181_14370</name>
</gene>
<feature type="transmembrane region" description="Helical" evidence="1">
    <location>
        <begin position="159"/>
        <end position="181"/>
    </location>
</feature>
<accession>A0ABS7JYM1</accession>
<keyword evidence="3" id="KW-1185">Reference proteome</keyword>
<dbReference type="Pfam" id="PF13398">
    <property type="entry name" value="Peptidase_M50B"/>
    <property type="match status" value="1"/>
</dbReference>
<reference evidence="2 3" key="1">
    <citation type="submission" date="2021-08" db="EMBL/GenBank/DDBJ databases">
        <title>Comparative Genomics Analysis of the Genus Qipengyuania Reveals Extensive Genetic Diversity and Metabolic Versatility, Including the Description of Fifteen Novel Species.</title>
        <authorList>
            <person name="Liu Y."/>
        </authorList>
    </citation>
    <scope>NUCLEOTIDE SEQUENCE [LARGE SCALE GENOMIC DNA]</scope>
    <source>
        <strain evidence="2 3">YG27</strain>
    </source>
</reference>
<sequence length="231" mass="24542">MKPVVKREQTYIVAFAVLTIIAWQTRIGTMALLPFTLLSTWWHEMAHGLTATLLGANFERLVIFADGSGFAEHSGGLWAVGQAIVAAAGLLGPSVAGCAMIVASRSRRATRLALLALATALLVTALIWVRSVTGWIVLPAFAAAALYIAARGSAKWQRIAVEFLGVQGAVAVYQDLGYLFSPGAVVGGHVALSDTGRIADALFLPYWFWGGAITIAIVAMVWKSLQVAGRY</sequence>
<protein>
    <submittedName>
        <fullName evidence="2">M50 family metallopeptidase</fullName>
    </submittedName>
</protein>
<organism evidence="2 3">
    <name type="scientific">Qipengyuania mesophila</name>
    <dbReference type="NCBI Taxonomy" id="2867246"/>
    <lineage>
        <taxon>Bacteria</taxon>
        <taxon>Pseudomonadati</taxon>
        <taxon>Pseudomonadota</taxon>
        <taxon>Alphaproteobacteria</taxon>
        <taxon>Sphingomonadales</taxon>
        <taxon>Erythrobacteraceae</taxon>
        <taxon>Qipengyuania</taxon>
    </lineage>
</organism>
<feature type="transmembrane region" description="Helical" evidence="1">
    <location>
        <begin position="77"/>
        <end position="102"/>
    </location>
</feature>
<evidence type="ECO:0000313" key="2">
    <source>
        <dbReference type="EMBL" id="MBX7502623.1"/>
    </source>
</evidence>
<dbReference type="PANTHER" id="PTHR33979:SF2">
    <property type="entry name" value="PEPTIDASE M50B-LIKE-DOMAIN-CONTAINING PROTEIN"/>
    <property type="match status" value="1"/>
</dbReference>
<feature type="transmembrane region" description="Helical" evidence="1">
    <location>
        <begin position="12"/>
        <end position="35"/>
    </location>
</feature>
<name>A0ABS7JYM1_9SPHN</name>
<comment type="caution">
    <text evidence="2">The sequence shown here is derived from an EMBL/GenBank/DDBJ whole genome shotgun (WGS) entry which is preliminary data.</text>
</comment>
<feature type="transmembrane region" description="Helical" evidence="1">
    <location>
        <begin position="109"/>
        <end position="129"/>
    </location>
</feature>
<dbReference type="EMBL" id="JAIGNU010000004">
    <property type="protein sequence ID" value="MBX7502623.1"/>
    <property type="molecule type" value="Genomic_DNA"/>
</dbReference>
<evidence type="ECO:0000313" key="3">
    <source>
        <dbReference type="Proteomes" id="UP000782554"/>
    </source>
</evidence>
<keyword evidence="1" id="KW-0472">Membrane</keyword>
<keyword evidence="1" id="KW-1133">Transmembrane helix</keyword>
<feature type="transmembrane region" description="Helical" evidence="1">
    <location>
        <begin position="135"/>
        <end position="152"/>
    </location>
</feature>
<evidence type="ECO:0000256" key="1">
    <source>
        <dbReference type="SAM" id="Phobius"/>
    </source>
</evidence>
<dbReference type="Proteomes" id="UP000782554">
    <property type="component" value="Unassembled WGS sequence"/>
</dbReference>
<dbReference type="InterPro" id="IPR049500">
    <property type="entry name" value="Peptidase_M50B-like"/>
</dbReference>
<dbReference type="PANTHER" id="PTHR33979">
    <property type="entry name" value="OS02G0221600 PROTEIN"/>
    <property type="match status" value="1"/>
</dbReference>
<feature type="transmembrane region" description="Helical" evidence="1">
    <location>
        <begin position="201"/>
        <end position="222"/>
    </location>
</feature>
<proteinExistence type="predicted"/>
<keyword evidence="1" id="KW-0812">Transmembrane</keyword>